<dbReference type="InterPro" id="IPR021822">
    <property type="entry name" value="DUF3405"/>
</dbReference>
<comment type="caution">
    <text evidence="3">The sequence shown here is derived from an EMBL/GenBank/DDBJ whole genome shotgun (WGS) entry which is preliminary data.</text>
</comment>
<organism evidence="3 4">
    <name type="scientific">Patellaria atrata CBS 101060</name>
    <dbReference type="NCBI Taxonomy" id="1346257"/>
    <lineage>
        <taxon>Eukaryota</taxon>
        <taxon>Fungi</taxon>
        <taxon>Dikarya</taxon>
        <taxon>Ascomycota</taxon>
        <taxon>Pezizomycotina</taxon>
        <taxon>Dothideomycetes</taxon>
        <taxon>Dothideomycetes incertae sedis</taxon>
        <taxon>Patellariales</taxon>
        <taxon>Patellariaceae</taxon>
        <taxon>Patellaria</taxon>
    </lineage>
</organism>
<evidence type="ECO:0000313" key="3">
    <source>
        <dbReference type="EMBL" id="KAF2840853.1"/>
    </source>
</evidence>
<reference evidence="3" key="1">
    <citation type="journal article" date="2020" name="Stud. Mycol.">
        <title>101 Dothideomycetes genomes: a test case for predicting lifestyles and emergence of pathogens.</title>
        <authorList>
            <person name="Haridas S."/>
            <person name="Albert R."/>
            <person name="Binder M."/>
            <person name="Bloem J."/>
            <person name="Labutti K."/>
            <person name="Salamov A."/>
            <person name="Andreopoulos B."/>
            <person name="Baker S."/>
            <person name="Barry K."/>
            <person name="Bills G."/>
            <person name="Bluhm B."/>
            <person name="Cannon C."/>
            <person name="Castanera R."/>
            <person name="Culley D."/>
            <person name="Daum C."/>
            <person name="Ezra D."/>
            <person name="Gonzalez J."/>
            <person name="Henrissat B."/>
            <person name="Kuo A."/>
            <person name="Liang C."/>
            <person name="Lipzen A."/>
            <person name="Lutzoni F."/>
            <person name="Magnuson J."/>
            <person name="Mondo S."/>
            <person name="Nolan M."/>
            <person name="Ohm R."/>
            <person name="Pangilinan J."/>
            <person name="Park H.-J."/>
            <person name="Ramirez L."/>
            <person name="Alfaro M."/>
            <person name="Sun H."/>
            <person name="Tritt A."/>
            <person name="Yoshinaga Y."/>
            <person name="Zwiers L.-H."/>
            <person name="Turgeon B."/>
            <person name="Goodwin S."/>
            <person name="Spatafora J."/>
            <person name="Crous P."/>
            <person name="Grigoriev I."/>
        </authorList>
    </citation>
    <scope>NUCLEOTIDE SEQUENCE</scope>
    <source>
        <strain evidence="3">CBS 101060</strain>
    </source>
</reference>
<name>A0A9P4VRE0_9PEZI</name>
<proteinExistence type="predicted"/>
<dbReference type="Pfam" id="PF11885">
    <property type="entry name" value="DUF3405"/>
    <property type="match status" value="1"/>
</dbReference>
<accession>A0A9P4VRE0</accession>
<dbReference type="EMBL" id="MU006092">
    <property type="protein sequence ID" value="KAF2840853.1"/>
    <property type="molecule type" value="Genomic_DNA"/>
</dbReference>
<gene>
    <name evidence="3" type="ORF">M501DRAFT_930414</name>
</gene>
<keyword evidence="4" id="KW-1185">Reference proteome</keyword>
<feature type="region of interest" description="Disordered" evidence="1">
    <location>
        <begin position="45"/>
        <end position="79"/>
    </location>
</feature>
<dbReference type="OrthoDB" id="3353407at2759"/>
<feature type="transmembrane region" description="Helical" evidence="2">
    <location>
        <begin position="93"/>
        <end position="114"/>
    </location>
</feature>
<sequence>MGLNPLHVSKRRYQGYTSPLGFEEEHDGDIGDYDVEKSTVLDEDDYLSSPTTSSYSSRAASGSQAPMIPRRTSSPRRHASAYTYRAPRRYGRYFTIALGSTLILFILSLVRMSWSSARNVRLGLSKPPPKPPVWEAFPFLKRYHGGIRTLVSQADNIPEYPGLNEKFVSSLDPKITNNSTLVPGQTHIQLPASEVFDPYPDYKSAQYKSEYGEVYECFLDAKNTIRVPMLRAYNGVPKGMPKNVMGSYETLGLREDVCFERFGKLGPYGLGYSRKIGGSSAGMEGDREGIEQIWQQDVEVDFRTVRWADVQTRCFNANRHRFKESDKSRGNLFQGLTVDDISTSTSARKRRRTDSSLPGNLGNLPRTAVLLRTWWDYQYDDEDLFFLRSLLAELSILSGGEYTLHFLVHVKDDNKQIWADEEVYQEVLNNALPEEFRGMGTLWSERQMGLIYGGVAESFFRDLPVHGVYRSAFMPVQYFAHQHPEYDFFWHWEMDVRYTGNMYHLFDKVSSWAKKQPRKFLWERNGRFYVPEKHGSWDKFMQLVELQTEHGTNDRESVWAAMGHTDPKPGMEGFEKHGLELPVWGPVPPLDDELETTKDQRPNVNFKTDQYQWGSDEEADLITFSPLFDPEGSGWILSDDVTGYNTSKGFPPRRVSIGTASRLSRRLLETMHRETAFKRHTMSTEMWPGSVALHHGLKAVYAPHPIYVDRRWPIDYLADTFNAGRNGASGGSRLSVFGEEKRHNFRGTTWFYDAGFAPNLWKRWLGYKVDNDGGEQWEMAQEGRMCLPAMLLHPIKHVDMIYEHPDQRTEQEDRQKANS</sequence>
<dbReference type="PANTHER" id="PTHR36205:SF1">
    <property type="entry name" value="MAJOR FACILITATOR SUPERFAMILY TRANSPORTER"/>
    <property type="match status" value="1"/>
</dbReference>
<evidence type="ECO:0000256" key="1">
    <source>
        <dbReference type="SAM" id="MobiDB-lite"/>
    </source>
</evidence>
<dbReference type="AlphaFoldDB" id="A0A9P4VRE0"/>
<keyword evidence="2" id="KW-0472">Membrane</keyword>
<protein>
    <submittedName>
        <fullName evidence="3">Uncharacterized protein</fullName>
    </submittedName>
</protein>
<dbReference type="PANTHER" id="PTHR36205">
    <property type="entry name" value="CHROMOSOME 19, WHOLE GENOME SHOTGUN SEQUENCE"/>
    <property type="match status" value="1"/>
</dbReference>
<feature type="compositionally biased region" description="Low complexity" evidence="1">
    <location>
        <begin position="48"/>
        <end position="63"/>
    </location>
</feature>
<keyword evidence="2" id="KW-1133">Transmembrane helix</keyword>
<keyword evidence="2" id="KW-0812">Transmembrane</keyword>
<evidence type="ECO:0000313" key="4">
    <source>
        <dbReference type="Proteomes" id="UP000799429"/>
    </source>
</evidence>
<evidence type="ECO:0000256" key="2">
    <source>
        <dbReference type="SAM" id="Phobius"/>
    </source>
</evidence>
<dbReference type="Proteomes" id="UP000799429">
    <property type="component" value="Unassembled WGS sequence"/>
</dbReference>